<evidence type="ECO:0000313" key="2">
    <source>
        <dbReference type="Proteomes" id="UP000285201"/>
    </source>
</evidence>
<comment type="caution">
    <text evidence="1">The sequence shown here is derived from an EMBL/GenBank/DDBJ whole genome shotgun (WGS) entry which is preliminary data.</text>
</comment>
<dbReference type="RefSeq" id="WP_118370066.1">
    <property type="nucleotide sequence ID" value="NZ_QROY01000002.1"/>
</dbReference>
<evidence type="ECO:0000313" key="1">
    <source>
        <dbReference type="EMBL" id="RHL71161.1"/>
    </source>
</evidence>
<protein>
    <submittedName>
        <fullName evidence="1">Uncharacterized protein</fullName>
    </submittedName>
</protein>
<proteinExistence type="predicted"/>
<organism evidence="1 2">
    <name type="scientific">Lachnospira eligens</name>
    <dbReference type="NCBI Taxonomy" id="39485"/>
    <lineage>
        <taxon>Bacteria</taxon>
        <taxon>Bacillati</taxon>
        <taxon>Bacillota</taxon>
        <taxon>Clostridia</taxon>
        <taxon>Lachnospirales</taxon>
        <taxon>Lachnospiraceae</taxon>
        <taxon>Lachnospira</taxon>
    </lineage>
</organism>
<dbReference type="Proteomes" id="UP000285201">
    <property type="component" value="Unassembled WGS sequence"/>
</dbReference>
<dbReference type="AlphaFoldDB" id="A0A415MEJ2"/>
<name>A0A415MEJ2_9FIRM</name>
<reference evidence="1 2" key="1">
    <citation type="submission" date="2018-08" db="EMBL/GenBank/DDBJ databases">
        <title>A genome reference for cultivated species of the human gut microbiota.</title>
        <authorList>
            <person name="Zou Y."/>
            <person name="Xue W."/>
            <person name="Luo G."/>
        </authorList>
    </citation>
    <scope>NUCLEOTIDE SEQUENCE [LARGE SCALE GENOMIC DNA]</scope>
    <source>
        <strain evidence="1 2">AF36-7BH</strain>
    </source>
</reference>
<sequence length="111" mass="12813">MRKEIKFTHQEKRKLLMATLTVTLSISALFIGRAVQKVTYNNHTYPLSTVIECVNGNEITAKDFNGNLWTFTDNTEDWLKGDICSLIMHDNYTDIIYDDTIIKAQYSGFVR</sequence>
<accession>A0A415MEJ2</accession>
<dbReference type="EMBL" id="QROY01000002">
    <property type="protein sequence ID" value="RHL71161.1"/>
    <property type="molecule type" value="Genomic_DNA"/>
</dbReference>
<gene>
    <name evidence="1" type="ORF">DW007_03160</name>
</gene>